<accession>A0A0A9SVU9</accession>
<evidence type="ECO:0000313" key="1">
    <source>
        <dbReference type="EMBL" id="JAD68119.1"/>
    </source>
</evidence>
<reference evidence="1" key="1">
    <citation type="submission" date="2014-09" db="EMBL/GenBank/DDBJ databases">
        <authorList>
            <person name="Magalhaes I.L.F."/>
            <person name="Oliveira U."/>
            <person name="Santos F.R."/>
            <person name="Vidigal T.H.D.A."/>
            <person name="Brescovit A.D."/>
            <person name="Santos A.J."/>
        </authorList>
    </citation>
    <scope>NUCLEOTIDE SEQUENCE</scope>
    <source>
        <tissue evidence="1">Shoot tissue taken approximately 20 cm above the soil surface</tissue>
    </source>
</reference>
<proteinExistence type="predicted"/>
<organism evidence="1">
    <name type="scientific">Arundo donax</name>
    <name type="common">Giant reed</name>
    <name type="synonym">Donax arundinaceus</name>
    <dbReference type="NCBI Taxonomy" id="35708"/>
    <lineage>
        <taxon>Eukaryota</taxon>
        <taxon>Viridiplantae</taxon>
        <taxon>Streptophyta</taxon>
        <taxon>Embryophyta</taxon>
        <taxon>Tracheophyta</taxon>
        <taxon>Spermatophyta</taxon>
        <taxon>Magnoliopsida</taxon>
        <taxon>Liliopsida</taxon>
        <taxon>Poales</taxon>
        <taxon>Poaceae</taxon>
        <taxon>PACMAD clade</taxon>
        <taxon>Arundinoideae</taxon>
        <taxon>Arundineae</taxon>
        <taxon>Arundo</taxon>
    </lineage>
</organism>
<dbReference type="AlphaFoldDB" id="A0A0A9SVU9"/>
<name>A0A0A9SVU9_ARUDO</name>
<dbReference type="EMBL" id="GBRH01229776">
    <property type="protein sequence ID" value="JAD68119.1"/>
    <property type="molecule type" value="Transcribed_RNA"/>
</dbReference>
<reference evidence="1" key="2">
    <citation type="journal article" date="2015" name="Data Brief">
        <title>Shoot transcriptome of the giant reed, Arundo donax.</title>
        <authorList>
            <person name="Barrero R.A."/>
            <person name="Guerrero F.D."/>
            <person name="Moolhuijzen P."/>
            <person name="Goolsby J.A."/>
            <person name="Tidwell J."/>
            <person name="Bellgard S.E."/>
            <person name="Bellgard M.I."/>
        </authorList>
    </citation>
    <scope>NUCLEOTIDE SEQUENCE</scope>
    <source>
        <tissue evidence="1">Shoot tissue taken approximately 20 cm above the soil surface</tissue>
    </source>
</reference>
<sequence length="38" mass="4614">MKIFRQTDSDMWMHKIIPYVPSDTLVTWQPTYISKVQE</sequence>
<protein>
    <submittedName>
        <fullName evidence="1">Uncharacterized protein</fullName>
    </submittedName>
</protein>